<keyword evidence="3" id="KW-1185">Reference proteome</keyword>
<evidence type="ECO:0000313" key="3">
    <source>
        <dbReference type="Proteomes" id="UP000242258"/>
    </source>
</evidence>
<dbReference type="AlphaFoldDB" id="A0A1E7Q671"/>
<dbReference type="EMBL" id="MKEK01000001">
    <property type="protein sequence ID" value="OEY69692.1"/>
    <property type="molecule type" value="Genomic_DNA"/>
</dbReference>
<proteinExistence type="predicted"/>
<dbReference type="Pfam" id="PF11949">
    <property type="entry name" value="DUF3466"/>
    <property type="match status" value="1"/>
</dbReference>
<dbReference type="RefSeq" id="WP_070049262.1">
    <property type="nucleotide sequence ID" value="NZ_CBCSDO010000004.1"/>
</dbReference>
<reference evidence="3" key="1">
    <citation type="submission" date="2016-09" db="EMBL/GenBank/DDBJ databases">
        <authorList>
            <person name="Wan X."/>
            <person name="Hou S."/>
        </authorList>
    </citation>
    <scope>NUCLEOTIDE SEQUENCE [LARGE SCALE GENOMIC DNA]</scope>
    <source>
        <strain evidence="3">KH87</strain>
    </source>
</reference>
<dbReference type="OrthoDB" id="6219137at2"/>
<feature type="signal peptide" evidence="1">
    <location>
        <begin position="1"/>
        <end position="21"/>
    </location>
</feature>
<comment type="caution">
    <text evidence="2">The sequence shown here is derived from an EMBL/GenBank/DDBJ whole genome shotgun (WGS) entry which is preliminary data.</text>
</comment>
<evidence type="ECO:0000313" key="2">
    <source>
        <dbReference type="EMBL" id="OEY69692.1"/>
    </source>
</evidence>
<protein>
    <recommendedName>
        <fullName evidence="4">DUF3466 family protein</fullName>
    </recommendedName>
</protein>
<evidence type="ECO:0008006" key="4">
    <source>
        <dbReference type="Google" id="ProtNLM"/>
    </source>
</evidence>
<name>A0A1E7Q671_9GAMM</name>
<organism evidence="2 3">
    <name type="scientific">Rheinheimera salexigens</name>
    <dbReference type="NCBI Taxonomy" id="1628148"/>
    <lineage>
        <taxon>Bacteria</taxon>
        <taxon>Pseudomonadati</taxon>
        <taxon>Pseudomonadota</taxon>
        <taxon>Gammaproteobacteria</taxon>
        <taxon>Chromatiales</taxon>
        <taxon>Chromatiaceae</taxon>
        <taxon>Rheinheimera</taxon>
    </lineage>
</organism>
<evidence type="ECO:0000256" key="1">
    <source>
        <dbReference type="SAM" id="SignalP"/>
    </source>
</evidence>
<keyword evidence="1" id="KW-0732">Signal</keyword>
<feature type="chain" id="PRO_5009200424" description="DUF3466 family protein" evidence="1">
    <location>
        <begin position="22"/>
        <end position="610"/>
    </location>
</feature>
<gene>
    <name evidence="2" type="ORF">BI198_09065</name>
</gene>
<dbReference type="Proteomes" id="UP000242258">
    <property type="component" value="Unassembled WGS sequence"/>
</dbReference>
<dbReference type="STRING" id="1628148.BI198_09065"/>
<sequence length="610" mass="65367">MKLSAISIALIPMLSLSAAQAAVYDIVEIGDVPEVRFTAAAALNDAGEVVFNGGISSANLASSSEPSFSGFFNGDGRSYYDFPLDLDAIDFTSEAAVAALTEEQIADAMNGITDAVSLSILMSQNFARQPKGLALPYFKATNADAQNIILRDFTAAPARGNSEYLYDINNQSVAVGIASTPFTKQSFTPAPTEETPEPKAQVVWSPEGAMVLGTVVKNGVVTTIPAPYQEMGGGYSLAQAISNTGYIAGVASIGMTEEFKTKVLEKCDGTTQPIAVCQHNEIAASPAFMDVLNPLVFNNAITSTFNYYQRAGMLWQLSGDTLSEPEILGYLGDKNTGLPYVGENAIDNINYVSRPNDVNDNGIAVGWSVYSDSSREVNFNIGVGQAIKTIERSYQASLFADGQVLPLVDPVEWSRSGAVAINNNNIVVGGAIKIINSNQRTKMFIHDYNLGTTDFVEGFFLSSTTIPRAINDNNIIVGKAEAILANTTTRRDRAFIMDLADNSFKDLNTYLDCNSPYTLVDAVSINNQGEILATALVEKEQRDIKGNLVLDAAGNPIKANLTTTVILNPIANGEPENCGAIEDTYSRKSGSFSFAWLLGLALLGWRRIAR</sequence>
<accession>A0A1E7Q671</accession>
<dbReference type="InterPro" id="IPR022562">
    <property type="entry name" value="DUF3466"/>
</dbReference>